<name>A0AAQ3X8Z8_PASNO</name>
<dbReference type="EMBL" id="CP144752">
    <property type="protein sequence ID" value="WVZ87942.1"/>
    <property type="molecule type" value="Genomic_DNA"/>
</dbReference>
<proteinExistence type="predicted"/>
<evidence type="ECO:0000256" key="3">
    <source>
        <dbReference type="SAM" id="Phobius"/>
    </source>
</evidence>
<evidence type="ECO:0000313" key="4">
    <source>
        <dbReference type="EMBL" id="WVZ87942.1"/>
    </source>
</evidence>
<evidence type="ECO:0000256" key="1">
    <source>
        <dbReference type="SAM" id="Coils"/>
    </source>
</evidence>
<sequence>MAAKAAAAAAAALRSLPSRVRVPLDLGADGMKLPSAPERAKAQFKRNSIYTAYFMFGGLLSYALVKPTLDRMKDNAEAVSGQREKMKNDIIQHMKEEFETLTVEIEQIISDKIPEAKSTETSGHGKEHAHQVE</sequence>
<feature type="region of interest" description="Disordered" evidence="2">
    <location>
        <begin position="112"/>
        <end position="133"/>
    </location>
</feature>
<dbReference type="Proteomes" id="UP001341281">
    <property type="component" value="Chromosome 08"/>
</dbReference>
<keyword evidence="5" id="KW-1185">Reference proteome</keyword>
<evidence type="ECO:0000256" key="2">
    <source>
        <dbReference type="SAM" id="MobiDB-lite"/>
    </source>
</evidence>
<keyword evidence="3" id="KW-1133">Transmembrane helix</keyword>
<feature type="coiled-coil region" evidence="1">
    <location>
        <begin position="69"/>
        <end position="111"/>
    </location>
</feature>
<feature type="transmembrane region" description="Helical" evidence="3">
    <location>
        <begin position="48"/>
        <end position="65"/>
    </location>
</feature>
<evidence type="ECO:0000313" key="5">
    <source>
        <dbReference type="Proteomes" id="UP001341281"/>
    </source>
</evidence>
<keyword evidence="1" id="KW-0175">Coiled coil</keyword>
<gene>
    <name evidence="4" type="ORF">U9M48_034516</name>
</gene>
<organism evidence="4 5">
    <name type="scientific">Paspalum notatum var. saurae</name>
    <dbReference type="NCBI Taxonomy" id="547442"/>
    <lineage>
        <taxon>Eukaryota</taxon>
        <taxon>Viridiplantae</taxon>
        <taxon>Streptophyta</taxon>
        <taxon>Embryophyta</taxon>
        <taxon>Tracheophyta</taxon>
        <taxon>Spermatophyta</taxon>
        <taxon>Magnoliopsida</taxon>
        <taxon>Liliopsida</taxon>
        <taxon>Poales</taxon>
        <taxon>Poaceae</taxon>
        <taxon>PACMAD clade</taxon>
        <taxon>Panicoideae</taxon>
        <taxon>Andropogonodae</taxon>
        <taxon>Paspaleae</taxon>
        <taxon>Paspalinae</taxon>
        <taxon>Paspalum</taxon>
    </lineage>
</organism>
<reference evidence="4 5" key="1">
    <citation type="submission" date="2024-02" db="EMBL/GenBank/DDBJ databases">
        <title>High-quality chromosome-scale genome assembly of Pensacola bahiagrass (Paspalum notatum Flugge var. saurae).</title>
        <authorList>
            <person name="Vega J.M."/>
            <person name="Podio M."/>
            <person name="Orjuela J."/>
            <person name="Siena L.A."/>
            <person name="Pessino S.C."/>
            <person name="Combes M.C."/>
            <person name="Mariac C."/>
            <person name="Albertini E."/>
            <person name="Pupilli F."/>
            <person name="Ortiz J.P.A."/>
            <person name="Leblanc O."/>
        </authorList>
    </citation>
    <scope>NUCLEOTIDE SEQUENCE [LARGE SCALE GENOMIC DNA]</scope>
    <source>
        <strain evidence="4">R1</strain>
        <tissue evidence="4">Leaf</tissue>
    </source>
</reference>
<accession>A0AAQ3X8Z8</accession>
<protein>
    <submittedName>
        <fullName evidence="4">Uncharacterized protein</fullName>
    </submittedName>
</protein>
<keyword evidence="3" id="KW-0812">Transmembrane</keyword>
<dbReference type="AlphaFoldDB" id="A0AAQ3X8Z8"/>
<keyword evidence="3" id="KW-0472">Membrane</keyword>